<dbReference type="Proteomes" id="UP000284842">
    <property type="component" value="Unassembled WGS sequence"/>
</dbReference>
<keyword evidence="1" id="KW-0472">Membrane</keyword>
<name>A0A409YET3_9AGAR</name>
<organism evidence="2 3">
    <name type="scientific">Panaeolus cyanescens</name>
    <dbReference type="NCBI Taxonomy" id="181874"/>
    <lineage>
        <taxon>Eukaryota</taxon>
        <taxon>Fungi</taxon>
        <taxon>Dikarya</taxon>
        <taxon>Basidiomycota</taxon>
        <taxon>Agaricomycotina</taxon>
        <taxon>Agaricomycetes</taxon>
        <taxon>Agaricomycetidae</taxon>
        <taxon>Agaricales</taxon>
        <taxon>Agaricineae</taxon>
        <taxon>Galeropsidaceae</taxon>
        <taxon>Panaeolus</taxon>
    </lineage>
</organism>
<keyword evidence="3" id="KW-1185">Reference proteome</keyword>
<sequence>MKPTVPGYRSSKFRFQSEGETHTVVCKVTTVPQELQTFTIKANLNPTMQFKLTNLINVILMITSATAIVGAVAVPEANVLERRCLPLNAICTGALQCCNFPTVGCYGPPGLNSIKRCKVSGSG</sequence>
<feature type="transmembrane region" description="Helical" evidence="1">
    <location>
        <begin position="55"/>
        <end position="74"/>
    </location>
</feature>
<comment type="caution">
    <text evidence="2">The sequence shown here is derived from an EMBL/GenBank/DDBJ whole genome shotgun (WGS) entry which is preliminary data.</text>
</comment>
<dbReference type="InParanoid" id="A0A409YET3"/>
<evidence type="ECO:0000313" key="2">
    <source>
        <dbReference type="EMBL" id="PPR01522.1"/>
    </source>
</evidence>
<keyword evidence="1" id="KW-0812">Transmembrane</keyword>
<reference evidence="2 3" key="1">
    <citation type="journal article" date="2018" name="Evol. Lett.">
        <title>Horizontal gene cluster transfer increased hallucinogenic mushroom diversity.</title>
        <authorList>
            <person name="Reynolds H.T."/>
            <person name="Vijayakumar V."/>
            <person name="Gluck-Thaler E."/>
            <person name="Korotkin H.B."/>
            <person name="Matheny P.B."/>
            <person name="Slot J.C."/>
        </authorList>
    </citation>
    <scope>NUCLEOTIDE SEQUENCE [LARGE SCALE GENOMIC DNA]</scope>
    <source>
        <strain evidence="2 3">2629</strain>
    </source>
</reference>
<gene>
    <name evidence="2" type="ORF">CVT24_001892</name>
</gene>
<dbReference type="EMBL" id="NHTK01001244">
    <property type="protein sequence ID" value="PPR01522.1"/>
    <property type="molecule type" value="Genomic_DNA"/>
</dbReference>
<proteinExistence type="predicted"/>
<evidence type="ECO:0000256" key="1">
    <source>
        <dbReference type="SAM" id="Phobius"/>
    </source>
</evidence>
<evidence type="ECO:0000313" key="3">
    <source>
        <dbReference type="Proteomes" id="UP000284842"/>
    </source>
</evidence>
<dbReference type="AlphaFoldDB" id="A0A409YET3"/>
<keyword evidence="1" id="KW-1133">Transmembrane helix</keyword>
<protein>
    <submittedName>
        <fullName evidence="2">Uncharacterized protein</fullName>
    </submittedName>
</protein>
<accession>A0A409YET3</accession>